<dbReference type="InterPro" id="IPR050161">
    <property type="entry name" value="Siro_Cobalamin_biosynth"/>
</dbReference>
<dbReference type="SUPFAM" id="SSF53790">
    <property type="entry name" value="Tetrapyrrole methylase"/>
    <property type="match status" value="1"/>
</dbReference>
<dbReference type="EMBL" id="JARXYA010000004">
    <property type="protein sequence ID" value="MDH6503795.1"/>
    <property type="molecule type" value="Genomic_DNA"/>
</dbReference>
<protein>
    <recommendedName>
        <fullName evidence="2">uroporphyrinogen-III C-methyltransferase</fullName>
        <ecNumber evidence="2">2.1.1.107</ecNumber>
    </recommendedName>
</protein>
<dbReference type="PROSITE" id="PS00839">
    <property type="entry name" value="SUMT_1"/>
    <property type="match status" value="1"/>
</dbReference>
<evidence type="ECO:0000313" key="11">
    <source>
        <dbReference type="Proteomes" id="UP001161160"/>
    </source>
</evidence>
<dbReference type="PROSITE" id="PS00840">
    <property type="entry name" value="SUMT_2"/>
    <property type="match status" value="1"/>
</dbReference>
<comment type="similarity">
    <text evidence="1 8">Belongs to the precorrin methyltransferase family.</text>
</comment>
<dbReference type="InterPro" id="IPR003043">
    <property type="entry name" value="Uropor_MeTrfase_CS"/>
</dbReference>
<proteinExistence type="inferred from homology"/>
<evidence type="ECO:0000256" key="6">
    <source>
        <dbReference type="ARBA" id="ARBA00023244"/>
    </source>
</evidence>
<dbReference type="GO" id="GO:0019354">
    <property type="term" value="P:siroheme biosynthetic process"/>
    <property type="evidence" value="ECO:0007669"/>
    <property type="project" value="InterPro"/>
</dbReference>
<dbReference type="Proteomes" id="UP001161160">
    <property type="component" value="Unassembled WGS sequence"/>
</dbReference>
<keyword evidence="5" id="KW-0949">S-adenosyl-L-methionine</keyword>
<sequence length="267" mass="28693">MQNTIHKLLSSKALQAGVYLVGAGPGAFDLITVRGASLLASADIVLHDALIDPRMLEWCSGAKLVEVGKRCGAHSNSQRFINKQLVDAAKKFAVVVRLKGGDPLIFGRAMEEIAALESENIYFEIVPGITTALAASAALKQPPTVRNVSRTLTLTTMSSHLSYEDAGTTIYYMGREQLPEIANSLIESGRDEGTPVCLVESVSLENQRMIGTSLAELLSIDPSHIFPDRNPVIVMVGEVYQSKAKELLPLSYLLGSLNMRAAIQAAA</sequence>
<dbReference type="Pfam" id="PF00590">
    <property type="entry name" value="TP_methylase"/>
    <property type="match status" value="1"/>
</dbReference>
<dbReference type="InterPro" id="IPR014776">
    <property type="entry name" value="4pyrrole_Mease_sub2"/>
</dbReference>
<dbReference type="Gene3D" id="3.40.1010.10">
    <property type="entry name" value="Cobalt-precorrin-4 Transmethylase, Domain 1"/>
    <property type="match status" value="1"/>
</dbReference>
<evidence type="ECO:0000256" key="3">
    <source>
        <dbReference type="ARBA" id="ARBA00022603"/>
    </source>
</evidence>
<comment type="pathway">
    <text evidence="7">Porphyrin-containing compound metabolism; siroheme biosynthesis; precorrin-2 from uroporphyrinogen III: step 1/1.</text>
</comment>
<evidence type="ECO:0000313" key="10">
    <source>
        <dbReference type="EMBL" id="MDH6503795.1"/>
    </source>
</evidence>
<dbReference type="InterPro" id="IPR035996">
    <property type="entry name" value="4pyrrol_Methylase_sf"/>
</dbReference>
<comment type="caution">
    <text evidence="10">The sequence shown here is derived from an EMBL/GenBank/DDBJ whole genome shotgun (WGS) entry which is preliminary data.</text>
</comment>
<keyword evidence="4 8" id="KW-0808">Transferase</keyword>
<evidence type="ECO:0000256" key="5">
    <source>
        <dbReference type="ARBA" id="ARBA00022691"/>
    </source>
</evidence>
<dbReference type="PANTHER" id="PTHR45790">
    <property type="entry name" value="SIROHEME SYNTHASE-RELATED"/>
    <property type="match status" value="1"/>
</dbReference>
<evidence type="ECO:0000256" key="4">
    <source>
        <dbReference type="ARBA" id="ARBA00022679"/>
    </source>
</evidence>
<dbReference type="FunFam" id="3.40.1010.10:FF:000001">
    <property type="entry name" value="Siroheme synthase"/>
    <property type="match status" value="1"/>
</dbReference>
<dbReference type="NCBIfam" id="NF004790">
    <property type="entry name" value="PRK06136.1"/>
    <property type="match status" value="1"/>
</dbReference>
<dbReference type="GO" id="GO:0004851">
    <property type="term" value="F:uroporphyrin-III C-methyltransferase activity"/>
    <property type="evidence" value="ECO:0007669"/>
    <property type="project" value="UniProtKB-EC"/>
</dbReference>
<dbReference type="InterPro" id="IPR006366">
    <property type="entry name" value="CobA/CysG_C"/>
</dbReference>
<dbReference type="NCBIfam" id="TIGR01469">
    <property type="entry name" value="cobA_cysG_Cterm"/>
    <property type="match status" value="1"/>
</dbReference>
<dbReference type="AlphaFoldDB" id="A0AA43M8U6"/>
<dbReference type="InterPro" id="IPR000878">
    <property type="entry name" value="4pyrrol_Mease"/>
</dbReference>
<accession>A0AA43M8U6</accession>
<evidence type="ECO:0000256" key="2">
    <source>
        <dbReference type="ARBA" id="ARBA00012162"/>
    </source>
</evidence>
<dbReference type="RefSeq" id="WP_277539831.1">
    <property type="nucleotide sequence ID" value="NZ_JAQFIK010000001.1"/>
</dbReference>
<dbReference type="CDD" id="cd11642">
    <property type="entry name" value="SUMT"/>
    <property type="match status" value="1"/>
</dbReference>
<dbReference type="GO" id="GO:0032259">
    <property type="term" value="P:methylation"/>
    <property type="evidence" value="ECO:0007669"/>
    <property type="project" value="UniProtKB-KW"/>
</dbReference>
<evidence type="ECO:0000256" key="8">
    <source>
        <dbReference type="RuleBase" id="RU003960"/>
    </source>
</evidence>
<dbReference type="EC" id="2.1.1.107" evidence="2"/>
<reference evidence="10" key="1">
    <citation type="submission" date="2023-04" db="EMBL/GenBank/DDBJ databases">
        <title>Genome Encyclopedia of Bacteria and Archaea VI: Functional Genomics of Type Strains.</title>
        <authorList>
            <person name="Whitman W."/>
        </authorList>
    </citation>
    <scope>NUCLEOTIDE SEQUENCE</scope>
    <source>
        <strain evidence="10">Enz.4-51</strain>
    </source>
</reference>
<evidence type="ECO:0000256" key="7">
    <source>
        <dbReference type="ARBA" id="ARBA00025705"/>
    </source>
</evidence>
<keyword evidence="6" id="KW-0627">Porphyrin biosynthesis</keyword>
<keyword evidence="3 8" id="KW-0489">Methyltransferase</keyword>
<dbReference type="PANTHER" id="PTHR45790:SF3">
    <property type="entry name" value="S-ADENOSYL-L-METHIONINE-DEPENDENT UROPORPHYRINOGEN III METHYLTRANSFERASE, CHLOROPLASTIC"/>
    <property type="match status" value="1"/>
</dbReference>
<keyword evidence="11" id="KW-1185">Reference proteome</keyword>
<dbReference type="InterPro" id="IPR014777">
    <property type="entry name" value="4pyrrole_Mease_sub1"/>
</dbReference>
<evidence type="ECO:0000256" key="1">
    <source>
        <dbReference type="ARBA" id="ARBA00005879"/>
    </source>
</evidence>
<evidence type="ECO:0000259" key="9">
    <source>
        <dbReference type="Pfam" id="PF00590"/>
    </source>
</evidence>
<gene>
    <name evidence="10" type="ORF">M2127_001088</name>
</gene>
<name>A0AA43M8U6_9BURK</name>
<dbReference type="Gene3D" id="3.30.950.10">
    <property type="entry name" value="Methyltransferase, Cobalt-precorrin-4 Transmethylase, Domain 2"/>
    <property type="match status" value="1"/>
</dbReference>
<organism evidence="10 11">
    <name type="scientific">Polynucleobacter sphagniphilus</name>
    <dbReference type="NCBI Taxonomy" id="1743169"/>
    <lineage>
        <taxon>Bacteria</taxon>
        <taxon>Pseudomonadati</taxon>
        <taxon>Pseudomonadota</taxon>
        <taxon>Betaproteobacteria</taxon>
        <taxon>Burkholderiales</taxon>
        <taxon>Burkholderiaceae</taxon>
        <taxon>Polynucleobacter</taxon>
    </lineage>
</organism>
<feature type="domain" description="Tetrapyrrole methylase" evidence="9">
    <location>
        <begin position="18"/>
        <end position="217"/>
    </location>
</feature>